<evidence type="ECO:0000259" key="2">
    <source>
        <dbReference type="Pfam" id="PF23571"/>
    </source>
</evidence>
<feature type="domain" description="GH3 C-terminal" evidence="3">
    <location>
        <begin position="475"/>
        <end position="613"/>
    </location>
</feature>
<dbReference type="PANTHER" id="PTHR31901:SF48">
    <property type="entry name" value="INDOLE-3-ACETIC ACID-AMIDO SYNTHETASE GH3.10"/>
    <property type="match status" value="1"/>
</dbReference>
<feature type="domain" description="GH3 middle" evidence="2">
    <location>
        <begin position="365"/>
        <end position="459"/>
    </location>
</feature>
<comment type="caution">
    <text evidence="4">The sequence shown here is derived from an EMBL/GenBank/DDBJ whole genome shotgun (WGS) entry which is preliminary data.</text>
</comment>
<accession>A0A8T2RDD2</accession>
<dbReference type="InterPro" id="IPR055377">
    <property type="entry name" value="GH3_M"/>
</dbReference>
<dbReference type="Proteomes" id="UP000825935">
    <property type="component" value="Chromosome 28"/>
</dbReference>
<comment type="similarity">
    <text evidence="1">Belongs to the IAA-amido conjugating enzyme family.</text>
</comment>
<gene>
    <name evidence="4" type="ORF">KP509_28G029700</name>
</gene>
<dbReference type="OrthoDB" id="10004661at2759"/>
<keyword evidence="5" id="KW-1185">Reference proteome</keyword>
<sequence length="634" mass="70763">MPLASENIVLSNRIPSSPRFTVESIIADFEAETKNAAAVQRRVLEEILSRNARTEYLYDRCGLQGRTDPLSFKERVPLITHSDIKPYFDRIADGDQKPLLTADPVTRLSLSSGTTSDGKQKLLILYKEILEASGYISRIAAAYRGRAFPTNRGGMFLELVFCGKLSTTKGGIPSGTATTHLFRSKEFKQKQKVAGVRACSPEEVVRHSDNGQAMYCHLLSALLCREELQFITATFAYTIVEAFHMLEVEWRNLCDDIRRGELTIRITDPDLRAAMSKLMQRPNSELAAVIYEKCSSLDCWADVIPALWPNCKYIYSIMTGSMEPYVGRLKHYSGSLPLVSADYGSTESWIAVNANPKAEPRDATFTVVPSLGYFEFIPVRSSRYKDSSDEDELLATALQEVASDSFDEPSPVSLTEVEVGREYEVVLTTYGGLYRYRLGDIVRITSFFNACPQLAYVCRKNVLLSVHIDKNSEKDLQIAVNEAMNELKRHDAKAELIDFTSFADLSTEPGHYVVFWELSKRIGGNAISGDGLSHADEHEGVRFDESILQKCATAMDAAFVEPGYVGSRKVKTIGALELCLVERGTFRSLLNRYLQRGIGAIAQYKTPRCVTSEAMRDILIRQVICSVRSTAYTA</sequence>
<dbReference type="Pfam" id="PF23571">
    <property type="entry name" value="GH3_M"/>
    <property type="match status" value="1"/>
</dbReference>
<dbReference type="GO" id="GO:0016881">
    <property type="term" value="F:acid-amino acid ligase activity"/>
    <property type="evidence" value="ECO:0007669"/>
    <property type="project" value="TreeGrafter"/>
</dbReference>
<evidence type="ECO:0000313" key="5">
    <source>
        <dbReference type="Proteomes" id="UP000825935"/>
    </source>
</evidence>
<dbReference type="PANTHER" id="PTHR31901">
    <property type="entry name" value="GH3 DOMAIN-CONTAINING PROTEIN"/>
    <property type="match status" value="1"/>
</dbReference>
<dbReference type="InterPro" id="IPR004993">
    <property type="entry name" value="GH3"/>
</dbReference>
<dbReference type="GO" id="GO:0005737">
    <property type="term" value="C:cytoplasm"/>
    <property type="evidence" value="ECO:0007669"/>
    <property type="project" value="TreeGrafter"/>
</dbReference>
<organism evidence="4 5">
    <name type="scientific">Ceratopteris richardii</name>
    <name type="common">Triangle waterfern</name>
    <dbReference type="NCBI Taxonomy" id="49495"/>
    <lineage>
        <taxon>Eukaryota</taxon>
        <taxon>Viridiplantae</taxon>
        <taxon>Streptophyta</taxon>
        <taxon>Embryophyta</taxon>
        <taxon>Tracheophyta</taxon>
        <taxon>Polypodiopsida</taxon>
        <taxon>Polypodiidae</taxon>
        <taxon>Polypodiales</taxon>
        <taxon>Pteridineae</taxon>
        <taxon>Pteridaceae</taxon>
        <taxon>Parkerioideae</taxon>
        <taxon>Ceratopteris</taxon>
    </lineage>
</organism>
<dbReference type="OMA" id="YRNAHFK"/>
<dbReference type="AlphaFoldDB" id="A0A8T2RDD2"/>
<dbReference type="Pfam" id="PF23572">
    <property type="entry name" value="GH3_C"/>
    <property type="match status" value="1"/>
</dbReference>
<dbReference type="EMBL" id="CM035433">
    <property type="protein sequence ID" value="KAH7293535.1"/>
    <property type="molecule type" value="Genomic_DNA"/>
</dbReference>
<evidence type="ECO:0000313" key="4">
    <source>
        <dbReference type="EMBL" id="KAH7293535.1"/>
    </source>
</evidence>
<proteinExistence type="inferred from homology"/>
<dbReference type="Pfam" id="PF03321">
    <property type="entry name" value="GH3"/>
    <property type="match status" value="1"/>
</dbReference>
<protein>
    <submittedName>
        <fullName evidence="4">Uncharacterized protein</fullName>
    </submittedName>
</protein>
<name>A0A8T2RDD2_CERRI</name>
<evidence type="ECO:0000256" key="1">
    <source>
        <dbReference type="ARBA" id="ARBA00008068"/>
    </source>
</evidence>
<dbReference type="InterPro" id="IPR055378">
    <property type="entry name" value="GH3_C"/>
</dbReference>
<reference evidence="4" key="1">
    <citation type="submission" date="2021-08" db="EMBL/GenBank/DDBJ databases">
        <title>WGS assembly of Ceratopteris richardii.</title>
        <authorList>
            <person name="Marchant D.B."/>
            <person name="Chen G."/>
            <person name="Jenkins J."/>
            <person name="Shu S."/>
            <person name="Leebens-Mack J."/>
            <person name="Grimwood J."/>
            <person name="Schmutz J."/>
            <person name="Soltis P."/>
            <person name="Soltis D."/>
            <person name="Chen Z.-H."/>
        </authorList>
    </citation>
    <scope>NUCLEOTIDE SEQUENCE</scope>
    <source>
        <strain evidence="4">Whitten #5841</strain>
        <tissue evidence="4">Leaf</tissue>
    </source>
</reference>
<evidence type="ECO:0000259" key="3">
    <source>
        <dbReference type="Pfam" id="PF23572"/>
    </source>
</evidence>